<dbReference type="PANTHER" id="PTHR33228:SF76">
    <property type="entry name" value="PROTEIN GLUTAMINE DUMPER 7"/>
    <property type="match status" value="1"/>
</dbReference>
<dbReference type="GO" id="GO:0080143">
    <property type="term" value="P:regulation of amino acid export"/>
    <property type="evidence" value="ECO:0007669"/>
    <property type="project" value="InterPro"/>
</dbReference>
<organism evidence="9 10">
    <name type="scientific">Vitis rotundifolia</name>
    <name type="common">Muscadine grape</name>
    <dbReference type="NCBI Taxonomy" id="103349"/>
    <lineage>
        <taxon>Eukaryota</taxon>
        <taxon>Viridiplantae</taxon>
        <taxon>Streptophyta</taxon>
        <taxon>Embryophyta</taxon>
        <taxon>Tracheophyta</taxon>
        <taxon>Spermatophyta</taxon>
        <taxon>Magnoliopsida</taxon>
        <taxon>eudicotyledons</taxon>
        <taxon>Gunneridae</taxon>
        <taxon>Pentapetalae</taxon>
        <taxon>rosids</taxon>
        <taxon>Vitales</taxon>
        <taxon>Vitaceae</taxon>
        <taxon>Viteae</taxon>
        <taxon>Vitis</taxon>
    </lineage>
</organism>
<evidence type="ECO:0000313" key="10">
    <source>
        <dbReference type="Proteomes" id="UP001168098"/>
    </source>
</evidence>
<dbReference type="GO" id="GO:0006865">
    <property type="term" value="P:amino acid transport"/>
    <property type="evidence" value="ECO:0007669"/>
    <property type="project" value="UniProtKB-KW"/>
</dbReference>
<evidence type="ECO:0000256" key="8">
    <source>
        <dbReference type="SAM" id="Phobius"/>
    </source>
</evidence>
<evidence type="ECO:0000256" key="3">
    <source>
        <dbReference type="ARBA" id="ARBA00022448"/>
    </source>
</evidence>
<name>A0AA38YUX7_VITRO</name>
<evidence type="ECO:0000256" key="5">
    <source>
        <dbReference type="ARBA" id="ARBA00022970"/>
    </source>
</evidence>
<dbReference type="Proteomes" id="UP001168098">
    <property type="component" value="Unassembled WGS sequence"/>
</dbReference>
<dbReference type="InterPro" id="IPR040359">
    <property type="entry name" value="GDU"/>
</dbReference>
<evidence type="ECO:0000256" key="7">
    <source>
        <dbReference type="ARBA" id="ARBA00023136"/>
    </source>
</evidence>
<comment type="similarity">
    <text evidence="2">Belongs to the GLUTAMINE DUMPER 1 (TC 9.B.60) family.</text>
</comment>
<evidence type="ECO:0000256" key="2">
    <source>
        <dbReference type="ARBA" id="ARBA00009977"/>
    </source>
</evidence>
<keyword evidence="3" id="KW-0813">Transport</keyword>
<comment type="caution">
    <text evidence="9">The sequence shown here is derived from an EMBL/GenBank/DDBJ whole genome shotgun (WGS) entry which is preliminary data.</text>
</comment>
<keyword evidence="7 8" id="KW-0472">Membrane</keyword>
<evidence type="ECO:0000256" key="6">
    <source>
        <dbReference type="ARBA" id="ARBA00022989"/>
    </source>
</evidence>
<evidence type="ECO:0000256" key="4">
    <source>
        <dbReference type="ARBA" id="ARBA00022692"/>
    </source>
</evidence>
<keyword evidence="10" id="KW-1185">Reference proteome</keyword>
<protein>
    <submittedName>
        <fullName evidence="9">Uncharacterized protein</fullName>
    </submittedName>
</protein>
<dbReference type="PANTHER" id="PTHR33228">
    <property type="entry name" value="PROTEIN GLUTAMINE DUMPER 4-RELATED"/>
    <property type="match status" value="1"/>
</dbReference>
<reference evidence="9 10" key="1">
    <citation type="journal article" date="2023" name="BMC Biotechnol.">
        <title>Vitis rotundifolia cv Carlos genome sequencing.</title>
        <authorList>
            <person name="Huff M."/>
            <person name="Hulse-Kemp A."/>
            <person name="Scheffler B."/>
            <person name="Youngblood R."/>
            <person name="Simpson S."/>
            <person name="Babiker E."/>
            <person name="Staton M."/>
        </authorList>
    </citation>
    <scope>NUCLEOTIDE SEQUENCE [LARGE SCALE GENOMIC DNA]</scope>
    <source>
        <tissue evidence="9">Leaf</tissue>
    </source>
</reference>
<feature type="transmembrane region" description="Helical" evidence="8">
    <location>
        <begin position="20"/>
        <end position="43"/>
    </location>
</feature>
<comment type="subcellular location">
    <subcellularLocation>
        <location evidence="1">Membrane</location>
        <topology evidence="1">Single-pass membrane protein</topology>
    </subcellularLocation>
</comment>
<evidence type="ECO:0000256" key="1">
    <source>
        <dbReference type="ARBA" id="ARBA00004167"/>
    </source>
</evidence>
<dbReference type="GO" id="GO:0016020">
    <property type="term" value="C:membrane"/>
    <property type="evidence" value="ECO:0007669"/>
    <property type="project" value="UniProtKB-SubCell"/>
</dbReference>
<keyword evidence="4 8" id="KW-0812">Transmembrane</keyword>
<gene>
    <name evidence="9" type="ORF">PVL29_022253</name>
</gene>
<evidence type="ECO:0000313" key="9">
    <source>
        <dbReference type="EMBL" id="KAJ9677161.1"/>
    </source>
</evidence>
<dbReference type="EMBL" id="JARBHA010000017">
    <property type="protein sequence ID" value="KAJ9677161.1"/>
    <property type="molecule type" value="Genomic_DNA"/>
</dbReference>
<keyword evidence="6 8" id="KW-1133">Transmembrane helix</keyword>
<accession>A0AA38YUX7</accession>
<keyword evidence="5" id="KW-0029">Amino-acid transport</keyword>
<sequence>MRQTNSTSMANTRFLRWDSPVPYLFGGLAVLVGVIVVALLILVCSHRRSSSNGNKEEKPMEVVNTEANADLKIVVIMPGDDHPAYVAKPAPVATPS</sequence>
<dbReference type="AlphaFoldDB" id="A0AA38YUX7"/>
<proteinExistence type="inferred from homology"/>